<organism evidence="1 2">
    <name type="scientific">Pristionchus entomophagus</name>
    <dbReference type="NCBI Taxonomy" id="358040"/>
    <lineage>
        <taxon>Eukaryota</taxon>
        <taxon>Metazoa</taxon>
        <taxon>Ecdysozoa</taxon>
        <taxon>Nematoda</taxon>
        <taxon>Chromadorea</taxon>
        <taxon>Rhabditida</taxon>
        <taxon>Rhabditina</taxon>
        <taxon>Diplogasteromorpha</taxon>
        <taxon>Diplogasteroidea</taxon>
        <taxon>Neodiplogasteridae</taxon>
        <taxon>Pristionchus</taxon>
    </lineage>
</organism>
<reference evidence="1" key="1">
    <citation type="submission" date="2023-10" db="EMBL/GenBank/DDBJ databases">
        <title>Genome assembly of Pristionchus species.</title>
        <authorList>
            <person name="Yoshida K."/>
            <person name="Sommer R.J."/>
        </authorList>
    </citation>
    <scope>NUCLEOTIDE SEQUENCE</scope>
    <source>
        <strain evidence="1">RS0144</strain>
    </source>
</reference>
<proteinExistence type="predicted"/>
<dbReference type="AlphaFoldDB" id="A0AAV5UKW4"/>
<name>A0AAV5UKW4_9BILA</name>
<accession>A0AAV5UKW4</accession>
<dbReference type="Proteomes" id="UP001432027">
    <property type="component" value="Unassembled WGS sequence"/>
</dbReference>
<gene>
    <name evidence="1" type="ORF">PENTCL1PPCAC_29904</name>
</gene>
<comment type="caution">
    <text evidence="1">The sequence shown here is derived from an EMBL/GenBank/DDBJ whole genome shotgun (WGS) entry which is preliminary data.</text>
</comment>
<dbReference type="EMBL" id="BTSX01000006">
    <property type="protein sequence ID" value="GMT07730.1"/>
    <property type="molecule type" value="Genomic_DNA"/>
</dbReference>
<sequence length="291" mass="33194">MADDELNDVSSPDGNLNIAYLPSDIIRQIIGMEDESIQSMRRISHRWNALSLEYLKDRKRLPEIESFSWCIDYDRAKTQMEIYVLDSRRAFFGLEKWTKIPNTDKKEIVNLERENSFSASVKKRLPNRLTRLFASCSRIGKVELDLGIERLLIDMRDLTKMLGAVPIREFAFIGLQCFDSDLKTVMDLALAHNADRVSISTETNREFAPSILEGGKLREFIVEAIGLFSSVEITMVYPSDGDFNWEETVFDLERKLKVIAGAATTKSDDGKRRVCITIVPKTVNNRANQTG</sequence>
<keyword evidence="2" id="KW-1185">Reference proteome</keyword>
<protein>
    <recommendedName>
        <fullName evidence="3">F-box domain-containing protein</fullName>
    </recommendedName>
</protein>
<evidence type="ECO:0008006" key="3">
    <source>
        <dbReference type="Google" id="ProtNLM"/>
    </source>
</evidence>
<evidence type="ECO:0000313" key="2">
    <source>
        <dbReference type="Proteomes" id="UP001432027"/>
    </source>
</evidence>
<evidence type="ECO:0000313" key="1">
    <source>
        <dbReference type="EMBL" id="GMT07730.1"/>
    </source>
</evidence>